<evidence type="ECO:0000256" key="4">
    <source>
        <dbReference type="ARBA" id="ARBA00022989"/>
    </source>
</evidence>
<dbReference type="Gene3D" id="3.40.50.1820">
    <property type="entry name" value="alpha/beta hydrolase"/>
    <property type="match status" value="1"/>
</dbReference>
<dbReference type="PANTHER" id="PTHR17920:SF3">
    <property type="entry name" value="TRANSMEMBRANE AND COILED-COIL DOMAIN-CONTAINING PROTEIN 4"/>
    <property type="match status" value="1"/>
</dbReference>
<comment type="subcellular location">
    <subcellularLocation>
        <location evidence="1">Membrane</location>
        <topology evidence="1">Multi-pass membrane protein</topology>
    </subcellularLocation>
</comment>
<gene>
    <name evidence="6" type="ORF">BJ085DRAFT_19050</name>
</gene>
<dbReference type="Proteomes" id="UP000268162">
    <property type="component" value="Unassembled WGS sequence"/>
</dbReference>
<evidence type="ECO:0000256" key="1">
    <source>
        <dbReference type="ARBA" id="ARBA00004141"/>
    </source>
</evidence>
<dbReference type="SUPFAM" id="SSF53474">
    <property type="entry name" value="alpha/beta-Hydrolases"/>
    <property type="match status" value="1"/>
</dbReference>
<dbReference type="EMBL" id="ML002235">
    <property type="protein sequence ID" value="RKP39921.1"/>
    <property type="molecule type" value="Genomic_DNA"/>
</dbReference>
<dbReference type="STRING" id="215637.A0A4Q0A303"/>
<dbReference type="AlphaFoldDB" id="A0A4Q0A303"/>
<evidence type="ECO:0000256" key="2">
    <source>
        <dbReference type="ARBA" id="ARBA00009824"/>
    </source>
</evidence>
<organism evidence="6 7">
    <name type="scientific">Dimargaris cristalligena</name>
    <dbReference type="NCBI Taxonomy" id="215637"/>
    <lineage>
        <taxon>Eukaryota</taxon>
        <taxon>Fungi</taxon>
        <taxon>Fungi incertae sedis</taxon>
        <taxon>Zoopagomycota</taxon>
        <taxon>Kickxellomycotina</taxon>
        <taxon>Dimargaritomycetes</taxon>
        <taxon>Dimargaritales</taxon>
        <taxon>Dimargaritaceae</taxon>
        <taxon>Dimargaris</taxon>
    </lineage>
</organism>
<dbReference type="InterPro" id="IPR007941">
    <property type="entry name" value="DUF726"/>
</dbReference>
<keyword evidence="4" id="KW-1133">Transmembrane helix</keyword>
<name>A0A4Q0A303_9FUNG</name>
<keyword evidence="7" id="KW-1185">Reference proteome</keyword>
<comment type="similarity">
    <text evidence="2">Belongs to the TMCO4 family.</text>
</comment>
<keyword evidence="3" id="KW-0812">Transmembrane</keyword>
<sequence length="191" mass="20908">MSALAWPFAIVKMAQIIDNPWAVGLNRATKAGEVLADVLRRRAEGGGRDGKEEIEPQPQGNRPTILVGYSLGALTIFRCLQVLAQNPANEGLIDSVVLLGGPFQGNQRDSWAAVRRVVARRIVVGYSTNDWILAYLYRVQALSIHMIGLTGVDDAVANPDGRIENVDLSDIVAYHSDYSLKLTEILDRVNI</sequence>
<evidence type="ECO:0000256" key="3">
    <source>
        <dbReference type="ARBA" id="ARBA00022692"/>
    </source>
</evidence>
<keyword evidence="5" id="KW-0472">Membrane</keyword>
<dbReference type="InterPro" id="IPR029058">
    <property type="entry name" value="AB_hydrolase_fold"/>
</dbReference>
<dbReference type="Pfam" id="PF05277">
    <property type="entry name" value="DUF726"/>
    <property type="match status" value="1"/>
</dbReference>
<evidence type="ECO:0000313" key="7">
    <source>
        <dbReference type="Proteomes" id="UP000268162"/>
    </source>
</evidence>
<proteinExistence type="inferred from homology"/>
<dbReference type="PANTHER" id="PTHR17920">
    <property type="entry name" value="TRANSMEMBRANE AND COILED-COIL DOMAIN-CONTAINING PROTEIN 4 TMCO4"/>
    <property type="match status" value="1"/>
</dbReference>
<accession>A0A4Q0A303</accession>
<evidence type="ECO:0000313" key="6">
    <source>
        <dbReference type="EMBL" id="RKP39921.1"/>
    </source>
</evidence>
<protein>
    <submittedName>
        <fullName evidence="6">Uncharacterized protein</fullName>
    </submittedName>
</protein>
<evidence type="ECO:0000256" key="5">
    <source>
        <dbReference type="ARBA" id="ARBA00023136"/>
    </source>
</evidence>
<reference evidence="7" key="1">
    <citation type="journal article" date="2018" name="Nat. Microbiol.">
        <title>Leveraging single-cell genomics to expand the fungal tree of life.</title>
        <authorList>
            <person name="Ahrendt S.R."/>
            <person name="Quandt C.A."/>
            <person name="Ciobanu D."/>
            <person name="Clum A."/>
            <person name="Salamov A."/>
            <person name="Andreopoulos B."/>
            <person name="Cheng J.F."/>
            <person name="Woyke T."/>
            <person name="Pelin A."/>
            <person name="Henrissat B."/>
            <person name="Reynolds N.K."/>
            <person name="Benny G.L."/>
            <person name="Smith M.E."/>
            <person name="James T.Y."/>
            <person name="Grigoriev I.V."/>
        </authorList>
    </citation>
    <scope>NUCLEOTIDE SEQUENCE [LARGE SCALE GENOMIC DNA]</scope>
    <source>
        <strain evidence="7">RSA 468</strain>
    </source>
</reference>
<dbReference type="GO" id="GO:0016020">
    <property type="term" value="C:membrane"/>
    <property type="evidence" value="ECO:0007669"/>
    <property type="project" value="UniProtKB-SubCell"/>
</dbReference>